<dbReference type="PANTHER" id="PTHR43550">
    <property type="entry name" value="3-KETODIHYDROSPHINGOSINE REDUCTASE"/>
    <property type="match status" value="1"/>
</dbReference>
<evidence type="ECO:0000313" key="22">
    <source>
        <dbReference type="Proteomes" id="UP000191024"/>
    </source>
</evidence>
<evidence type="ECO:0000256" key="16">
    <source>
        <dbReference type="ARBA" id="ARBA00029797"/>
    </source>
</evidence>
<proteinExistence type="inferred from homology"/>
<accession>A0A1G4KGX5</accession>
<dbReference type="PANTHER" id="PTHR43550:SF3">
    <property type="entry name" value="3-KETODIHYDROSPHINGOSINE REDUCTASE"/>
    <property type="match status" value="1"/>
</dbReference>
<evidence type="ECO:0000256" key="17">
    <source>
        <dbReference type="ARBA" id="ARBA00032891"/>
    </source>
</evidence>
<comment type="function">
    <text evidence="18">Catalyzes the reduction of 3'-oxosphinganine (3-ketodihydrosphingosine/KDS) to sphinganine (dihydrosphingosine/DHS), the second step of de novo sphingolipid biosynthesis.</text>
</comment>
<dbReference type="UniPathway" id="UPA00222"/>
<evidence type="ECO:0000256" key="14">
    <source>
        <dbReference type="ARBA" id="ARBA00026112"/>
    </source>
</evidence>
<evidence type="ECO:0000256" key="7">
    <source>
        <dbReference type="ARBA" id="ARBA00022824"/>
    </source>
</evidence>
<comment type="similarity">
    <text evidence="4">Belongs to the short-chain dehydrogenases/reductases (SDR) family.</text>
</comment>
<dbReference type="STRING" id="1230905.A0A1G4KGX5"/>
<reference evidence="22" key="1">
    <citation type="submission" date="2016-03" db="EMBL/GenBank/DDBJ databases">
        <authorList>
            <person name="Devillers H."/>
        </authorList>
    </citation>
    <scope>NUCLEOTIDE SEQUENCE [LARGE SCALE GENOMIC DNA]</scope>
</reference>
<gene>
    <name evidence="21" type="ORF">LAMI_0H10682G</name>
</gene>
<evidence type="ECO:0000256" key="8">
    <source>
        <dbReference type="ARBA" id="ARBA00022857"/>
    </source>
</evidence>
<dbReference type="SUPFAM" id="SSF51735">
    <property type="entry name" value="NAD(P)-binding Rossmann-fold domains"/>
    <property type="match status" value="1"/>
</dbReference>
<sequence length="310" mass="34859">MPGYSLENQVVLIAGGSQGLGKEFARRYYKESEKSTIIVVSRSRQKLHQAVRDITGTENTVELTTDAKPHDGRSRIMYMACDLSVYDEVEKLYNVLLAGTLVPTQVLMCAGGSHPGLFKDLTGAQLELGVRVNYLTCLNLAHVAVRRSPLCHLVFFSSETAFFPFIGYTQYAPLKQSIKSLVAILRQECQYQRISCVYPGNFKSEGYELENETKPTITQAIEGSSHPISCEKCCTRIIRSLSAGYDDVITDFIGWVLMSTDMGLNKQSTRSFAWFAQWLLGILANLVIIPIYMLICAFQIRQWHQNRSKN</sequence>
<dbReference type="OrthoDB" id="10267115at2759"/>
<evidence type="ECO:0000256" key="6">
    <source>
        <dbReference type="ARBA" id="ARBA00022741"/>
    </source>
</evidence>
<evidence type="ECO:0000256" key="12">
    <source>
        <dbReference type="ARBA" id="ARBA00023098"/>
    </source>
</evidence>
<evidence type="ECO:0000256" key="2">
    <source>
        <dbReference type="ARBA" id="ARBA00004760"/>
    </source>
</evidence>
<dbReference type="EMBL" id="LT598468">
    <property type="protein sequence ID" value="SCV03752.1"/>
    <property type="molecule type" value="Genomic_DNA"/>
</dbReference>
<keyword evidence="12" id="KW-0443">Lipid metabolism</keyword>
<dbReference type="CDD" id="cd08939">
    <property type="entry name" value="KDSR-like_SDR_c"/>
    <property type="match status" value="1"/>
</dbReference>
<feature type="transmembrane region" description="Helical" evidence="20">
    <location>
        <begin position="274"/>
        <end position="300"/>
    </location>
</feature>
<evidence type="ECO:0000256" key="3">
    <source>
        <dbReference type="ARBA" id="ARBA00004991"/>
    </source>
</evidence>
<dbReference type="GO" id="GO:0006666">
    <property type="term" value="P:3-keto-sphinganine metabolic process"/>
    <property type="evidence" value="ECO:0007669"/>
    <property type="project" value="InterPro"/>
</dbReference>
<evidence type="ECO:0000256" key="18">
    <source>
        <dbReference type="ARBA" id="ARBA00044737"/>
    </source>
</evidence>
<dbReference type="GO" id="GO:0047560">
    <property type="term" value="F:3-dehydrosphinganine reductase activity"/>
    <property type="evidence" value="ECO:0007669"/>
    <property type="project" value="UniProtKB-EC"/>
</dbReference>
<keyword evidence="13 20" id="KW-0472">Membrane</keyword>
<dbReference type="GO" id="GO:0005789">
    <property type="term" value="C:endoplasmic reticulum membrane"/>
    <property type="evidence" value="ECO:0007669"/>
    <property type="project" value="UniProtKB-SubCell"/>
</dbReference>
<comment type="pathway">
    <text evidence="2">Lipid metabolism; sphingolipid metabolism.</text>
</comment>
<dbReference type="GO" id="GO:0000166">
    <property type="term" value="F:nucleotide binding"/>
    <property type="evidence" value="ECO:0007669"/>
    <property type="project" value="UniProtKB-KW"/>
</dbReference>
<protein>
    <recommendedName>
        <fullName evidence="15">3-ketodihydrosphingosine reductase TSC10</fullName>
        <ecNumber evidence="14">1.1.1.102</ecNumber>
    </recommendedName>
    <alternativeName>
        <fullName evidence="17">3-dehydrosphinganine reductase</fullName>
    </alternativeName>
    <alternativeName>
        <fullName evidence="16">KDS reductase</fullName>
    </alternativeName>
</protein>
<evidence type="ECO:0000256" key="13">
    <source>
        <dbReference type="ARBA" id="ARBA00023136"/>
    </source>
</evidence>
<dbReference type="Proteomes" id="UP000191024">
    <property type="component" value="Chromosome H"/>
</dbReference>
<keyword evidence="7" id="KW-0256">Endoplasmic reticulum</keyword>
<dbReference type="GO" id="GO:0030148">
    <property type="term" value="P:sphingolipid biosynthetic process"/>
    <property type="evidence" value="ECO:0007669"/>
    <property type="project" value="InterPro"/>
</dbReference>
<keyword evidence="6" id="KW-0547">Nucleotide-binding</keyword>
<keyword evidence="11" id="KW-0560">Oxidoreductase</keyword>
<evidence type="ECO:0000256" key="19">
    <source>
        <dbReference type="ARBA" id="ARBA00048930"/>
    </source>
</evidence>
<evidence type="ECO:0000256" key="10">
    <source>
        <dbReference type="ARBA" id="ARBA00022989"/>
    </source>
</evidence>
<evidence type="ECO:0000256" key="4">
    <source>
        <dbReference type="ARBA" id="ARBA00006484"/>
    </source>
</evidence>
<dbReference type="EC" id="1.1.1.102" evidence="14"/>
<evidence type="ECO:0000256" key="9">
    <source>
        <dbReference type="ARBA" id="ARBA00022919"/>
    </source>
</evidence>
<keyword evidence="5 20" id="KW-0812">Transmembrane</keyword>
<dbReference type="Gene3D" id="3.40.50.720">
    <property type="entry name" value="NAD(P)-binding Rossmann-like Domain"/>
    <property type="match status" value="1"/>
</dbReference>
<comment type="pathway">
    <text evidence="3">Sphingolipid metabolism.</text>
</comment>
<comment type="subcellular location">
    <subcellularLocation>
        <location evidence="1">Endoplasmic reticulum membrane</location>
    </subcellularLocation>
</comment>
<comment type="catalytic activity">
    <reaction evidence="19">
        <text>sphinganine + NADP(+) = 3-oxosphinganine + NADPH + H(+)</text>
        <dbReference type="Rhea" id="RHEA:22640"/>
        <dbReference type="ChEBI" id="CHEBI:15378"/>
        <dbReference type="ChEBI" id="CHEBI:57783"/>
        <dbReference type="ChEBI" id="CHEBI:57817"/>
        <dbReference type="ChEBI" id="CHEBI:58299"/>
        <dbReference type="ChEBI" id="CHEBI:58349"/>
        <dbReference type="EC" id="1.1.1.102"/>
    </reaction>
    <physiologicalReaction direction="right-to-left" evidence="19">
        <dbReference type="Rhea" id="RHEA:22642"/>
    </physiologicalReaction>
</comment>
<dbReference type="InterPro" id="IPR045022">
    <property type="entry name" value="KDSR-like"/>
</dbReference>
<evidence type="ECO:0000256" key="1">
    <source>
        <dbReference type="ARBA" id="ARBA00004586"/>
    </source>
</evidence>
<organism evidence="21 22">
    <name type="scientific">Lachancea mirantina</name>
    <dbReference type="NCBI Taxonomy" id="1230905"/>
    <lineage>
        <taxon>Eukaryota</taxon>
        <taxon>Fungi</taxon>
        <taxon>Dikarya</taxon>
        <taxon>Ascomycota</taxon>
        <taxon>Saccharomycotina</taxon>
        <taxon>Saccharomycetes</taxon>
        <taxon>Saccharomycetales</taxon>
        <taxon>Saccharomycetaceae</taxon>
        <taxon>Lachancea</taxon>
    </lineage>
</organism>
<keyword evidence="22" id="KW-1185">Reference proteome</keyword>
<keyword evidence="8" id="KW-0521">NADP</keyword>
<evidence type="ECO:0000256" key="5">
    <source>
        <dbReference type="ARBA" id="ARBA00022692"/>
    </source>
</evidence>
<keyword evidence="10 20" id="KW-1133">Transmembrane helix</keyword>
<dbReference type="InterPro" id="IPR002347">
    <property type="entry name" value="SDR_fam"/>
</dbReference>
<evidence type="ECO:0000256" key="11">
    <source>
        <dbReference type="ARBA" id="ARBA00023002"/>
    </source>
</evidence>
<evidence type="ECO:0000313" key="21">
    <source>
        <dbReference type="EMBL" id="SCV03752.1"/>
    </source>
</evidence>
<evidence type="ECO:0000256" key="20">
    <source>
        <dbReference type="SAM" id="Phobius"/>
    </source>
</evidence>
<dbReference type="Pfam" id="PF00106">
    <property type="entry name" value="adh_short"/>
    <property type="match status" value="1"/>
</dbReference>
<evidence type="ECO:0000256" key="15">
    <source>
        <dbReference type="ARBA" id="ARBA00026241"/>
    </source>
</evidence>
<dbReference type="FunFam" id="3.40.50.720:FF:000578">
    <property type="entry name" value="3-ketodihydrosphingosine reductase"/>
    <property type="match status" value="1"/>
</dbReference>
<dbReference type="AlphaFoldDB" id="A0A1G4KGX5"/>
<keyword evidence="9" id="KW-0746">Sphingolipid metabolism</keyword>
<name>A0A1G4KGX5_9SACH</name>
<dbReference type="InterPro" id="IPR036291">
    <property type="entry name" value="NAD(P)-bd_dom_sf"/>
</dbReference>